<feature type="compositionally biased region" description="Low complexity" evidence="1">
    <location>
        <begin position="55"/>
        <end position="67"/>
    </location>
</feature>
<dbReference type="EMBL" id="CAUYUJ010004258">
    <property type="protein sequence ID" value="CAK0808804.1"/>
    <property type="molecule type" value="Genomic_DNA"/>
</dbReference>
<comment type="caution">
    <text evidence="2">The sequence shown here is derived from an EMBL/GenBank/DDBJ whole genome shotgun (WGS) entry which is preliminary data.</text>
</comment>
<feature type="region of interest" description="Disordered" evidence="1">
    <location>
        <begin position="255"/>
        <end position="280"/>
    </location>
</feature>
<sequence>MFEESMETILGWPASSQCRRSGGAPEEREPEAAERRAAGGVRQAVRRDLQRAVRARPVPRQVVQRAPRLAHQGLLPHDRAGARRTRFFAPPSHASEGVPEGPAHPAEDSPFSKLTQKQAEAVIAELSSREDHGASNRFGWSFAPEMDDFSRLLPFMVMAYNAIDRDSDEIVSREEFDEWLEKPTLEHQTEGTKYSSERLEVVEASLPGYCKRGLDGPDGLVSKMRRARALHFEEGERSSMSLRDFTHLMMKVTVEGRRPAQPQPPPPEAEPQAAAAAAAA</sequence>
<evidence type="ECO:0000313" key="2">
    <source>
        <dbReference type="EMBL" id="CAK0808804.1"/>
    </source>
</evidence>
<accession>A0ABN9QRJ8</accession>
<organism evidence="2 3">
    <name type="scientific">Prorocentrum cordatum</name>
    <dbReference type="NCBI Taxonomy" id="2364126"/>
    <lineage>
        <taxon>Eukaryota</taxon>
        <taxon>Sar</taxon>
        <taxon>Alveolata</taxon>
        <taxon>Dinophyceae</taxon>
        <taxon>Prorocentrales</taxon>
        <taxon>Prorocentraceae</taxon>
        <taxon>Prorocentrum</taxon>
    </lineage>
</organism>
<keyword evidence="3" id="KW-1185">Reference proteome</keyword>
<evidence type="ECO:0000256" key="1">
    <source>
        <dbReference type="SAM" id="MobiDB-lite"/>
    </source>
</evidence>
<gene>
    <name evidence="2" type="ORF">PCOR1329_LOCUS14271</name>
</gene>
<name>A0ABN9QRJ8_9DINO</name>
<proteinExistence type="predicted"/>
<evidence type="ECO:0008006" key="4">
    <source>
        <dbReference type="Google" id="ProtNLM"/>
    </source>
</evidence>
<feature type="compositionally biased region" description="Basic and acidic residues" evidence="1">
    <location>
        <begin position="25"/>
        <end position="37"/>
    </location>
</feature>
<reference evidence="2" key="1">
    <citation type="submission" date="2023-10" db="EMBL/GenBank/DDBJ databases">
        <authorList>
            <person name="Chen Y."/>
            <person name="Shah S."/>
            <person name="Dougan E. K."/>
            <person name="Thang M."/>
            <person name="Chan C."/>
        </authorList>
    </citation>
    <scope>NUCLEOTIDE SEQUENCE [LARGE SCALE GENOMIC DNA]</scope>
</reference>
<dbReference type="Proteomes" id="UP001189429">
    <property type="component" value="Unassembled WGS sequence"/>
</dbReference>
<feature type="region of interest" description="Disordered" evidence="1">
    <location>
        <begin position="1"/>
        <end position="68"/>
    </location>
</feature>
<protein>
    <recommendedName>
        <fullName evidence="4">Calmodulin</fullName>
    </recommendedName>
</protein>
<evidence type="ECO:0000313" key="3">
    <source>
        <dbReference type="Proteomes" id="UP001189429"/>
    </source>
</evidence>
<feature type="region of interest" description="Disordered" evidence="1">
    <location>
        <begin position="89"/>
        <end position="113"/>
    </location>
</feature>
<feature type="compositionally biased region" description="Low complexity" evidence="1">
    <location>
        <begin position="270"/>
        <end position="280"/>
    </location>
</feature>